<protein>
    <submittedName>
        <fullName evidence="1">Uncharacterized protein</fullName>
    </submittedName>
</protein>
<evidence type="ECO:0000313" key="1">
    <source>
        <dbReference type="EMBL" id="KAJ3649704.1"/>
    </source>
</evidence>
<dbReference type="AlphaFoldDB" id="A0AA38MAZ9"/>
<dbReference type="Proteomes" id="UP001168821">
    <property type="component" value="Unassembled WGS sequence"/>
</dbReference>
<proteinExistence type="predicted"/>
<organism evidence="1 2">
    <name type="scientific">Zophobas morio</name>
    <dbReference type="NCBI Taxonomy" id="2755281"/>
    <lineage>
        <taxon>Eukaryota</taxon>
        <taxon>Metazoa</taxon>
        <taxon>Ecdysozoa</taxon>
        <taxon>Arthropoda</taxon>
        <taxon>Hexapoda</taxon>
        <taxon>Insecta</taxon>
        <taxon>Pterygota</taxon>
        <taxon>Neoptera</taxon>
        <taxon>Endopterygota</taxon>
        <taxon>Coleoptera</taxon>
        <taxon>Polyphaga</taxon>
        <taxon>Cucujiformia</taxon>
        <taxon>Tenebrionidae</taxon>
        <taxon>Zophobas</taxon>
    </lineage>
</organism>
<gene>
    <name evidence="1" type="ORF">Zmor_021429</name>
</gene>
<keyword evidence="2" id="KW-1185">Reference proteome</keyword>
<reference evidence="1" key="1">
    <citation type="journal article" date="2023" name="G3 (Bethesda)">
        <title>Whole genome assemblies of Zophobas morio and Tenebrio molitor.</title>
        <authorList>
            <person name="Kaur S."/>
            <person name="Stinson S.A."/>
            <person name="diCenzo G.C."/>
        </authorList>
    </citation>
    <scope>NUCLEOTIDE SEQUENCE</scope>
    <source>
        <strain evidence="1">QUZm001</strain>
    </source>
</reference>
<name>A0AA38MAZ9_9CUCU</name>
<dbReference type="PRINTS" id="PR01345">
    <property type="entry name" value="CERVTRCPTASE"/>
</dbReference>
<dbReference type="PANTHER" id="PTHR33332">
    <property type="entry name" value="REVERSE TRANSCRIPTASE DOMAIN-CONTAINING PROTEIN"/>
    <property type="match status" value="1"/>
</dbReference>
<comment type="caution">
    <text evidence="1">The sequence shown here is derived from an EMBL/GenBank/DDBJ whole genome shotgun (WGS) entry which is preliminary data.</text>
</comment>
<sequence length="155" mass="18171">MSYSRTKNTLNFDYLIGSDTINRPEFVQDLGVTFDKHLNFNEQVNTVTNKACKTLRFFMKSTRDFSKFETTRHLFKALVRSKLEYASIIWNPVTKMNIDSIESVQRRILKCLAFRLDGVYPQRGTAQKNLLHRFDMLPENCGIVIPKILIKWSNE</sequence>
<evidence type="ECO:0000313" key="2">
    <source>
        <dbReference type="Proteomes" id="UP001168821"/>
    </source>
</evidence>
<accession>A0AA38MAZ9</accession>
<dbReference type="EMBL" id="JALNTZ010000006">
    <property type="protein sequence ID" value="KAJ3649704.1"/>
    <property type="molecule type" value="Genomic_DNA"/>
</dbReference>